<comment type="caution">
    <text evidence="2">The sequence shown here is derived from an EMBL/GenBank/DDBJ whole genome shotgun (WGS) entry which is preliminary data.</text>
</comment>
<proteinExistence type="predicted"/>
<dbReference type="AlphaFoldDB" id="A0A0W8CVC9"/>
<organism evidence="2 3">
    <name type="scientific">Phytophthora nicotianae</name>
    <name type="common">Potato buckeye rot agent</name>
    <name type="synonym">Phytophthora parasitica</name>
    <dbReference type="NCBI Taxonomy" id="4792"/>
    <lineage>
        <taxon>Eukaryota</taxon>
        <taxon>Sar</taxon>
        <taxon>Stramenopiles</taxon>
        <taxon>Oomycota</taxon>
        <taxon>Peronosporomycetes</taxon>
        <taxon>Peronosporales</taxon>
        <taxon>Peronosporaceae</taxon>
        <taxon>Phytophthora</taxon>
    </lineage>
</organism>
<accession>A0A0W8CVC9</accession>
<sequence>MDSVVSADAPHSRDEKTWVQLHHWADSTTKEWSKQIKAAMTRKQRCEYMSRLRGLKKNKLLQLRDEQQQLEAEVKKCLATMNCEDSSSSELCYAVHCLALEWDSLRTENVELMKEIHRQERFQSLVQAQTIGVFADATKDSDTSFANVYPASKSSLWGPTPHDDDGWRVKFPNGEPTFHFHPFSEAEFNNVMQNCDNQFYSKSSVAGHLFGWTVYHAPLMRRLDNSLVGRVQLSARICCSVDDADAAVSSSKLHLWPLAFTPPNWSYSQRSGVSIQVLQSFAVDAHVLVCNIPGPVNTRYFQFARRQLQVEGNGKRSFTSSLVLADSKENVRNRAAEEPHPDVKWVNEGGARIKFTEVDDATIDVHCDTWASCDDELHARNLFIYWAQFACRWSQWMMASKLVEAGD</sequence>
<reference evidence="2 3" key="1">
    <citation type="submission" date="2015-11" db="EMBL/GenBank/DDBJ databases">
        <title>Genomes and virulence difference between two physiological races of Phytophthora nicotianae.</title>
        <authorList>
            <person name="Liu H."/>
            <person name="Ma X."/>
            <person name="Yu H."/>
            <person name="Fang D."/>
            <person name="Li Y."/>
            <person name="Wang X."/>
            <person name="Wang W."/>
            <person name="Dong Y."/>
            <person name="Xiao B."/>
        </authorList>
    </citation>
    <scope>NUCLEOTIDE SEQUENCE [LARGE SCALE GENOMIC DNA]</scope>
    <source>
        <strain evidence="3">race 1</strain>
    </source>
</reference>
<gene>
    <name evidence="2" type="ORF">AM588_10001708</name>
</gene>
<protein>
    <submittedName>
        <fullName evidence="2">CCR4-NOT transcription complex subunit 1</fullName>
    </submittedName>
</protein>
<evidence type="ECO:0000313" key="3">
    <source>
        <dbReference type="Proteomes" id="UP000054636"/>
    </source>
</evidence>
<dbReference type="Proteomes" id="UP000054636">
    <property type="component" value="Unassembled WGS sequence"/>
</dbReference>
<evidence type="ECO:0000313" key="2">
    <source>
        <dbReference type="EMBL" id="KUF88081.1"/>
    </source>
</evidence>
<dbReference type="EMBL" id="LNFP01001035">
    <property type="protein sequence ID" value="KUF88081.1"/>
    <property type="molecule type" value="Genomic_DNA"/>
</dbReference>
<evidence type="ECO:0000256" key="1">
    <source>
        <dbReference type="SAM" id="Coils"/>
    </source>
</evidence>
<keyword evidence="1" id="KW-0175">Coiled coil</keyword>
<name>A0A0W8CVC9_PHYNI</name>
<feature type="coiled-coil region" evidence="1">
    <location>
        <begin position="53"/>
        <end position="80"/>
    </location>
</feature>